<dbReference type="GO" id="GO:0016810">
    <property type="term" value="F:hydrolase activity, acting on carbon-nitrogen (but not peptide) bonds"/>
    <property type="evidence" value="ECO:0007669"/>
    <property type="project" value="InterPro"/>
</dbReference>
<keyword evidence="4" id="KW-1185">Reference proteome</keyword>
<feature type="chain" id="PRO_5001618298" description="Amidohydrolase-related domain-containing protein" evidence="1">
    <location>
        <begin position="23"/>
        <end position="680"/>
    </location>
</feature>
<dbReference type="PANTHER" id="PTHR43135">
    <property type="entry name" value="ALPHA-D-RIBOSE 1-METHYLPHOSPHONATE 5-TRIPHOSPHATE DIPHOSPHATASE"/>
    <property type="match status" value="1"/>
</dbReference>
<reference evidence="3 4" key="1">
    <citation type="journal article" date="2014" name="Antonie Van Leeuwenhoek">
        <title>Hyphomonas beringensis sp. nov. and Hyphomonas chukchiensis sp. nov., isolated from surface seawater of the Bering Sea and Chukchi Sea.</title>
        <authorList>
            <person name="Li C."/>
            <person name="Lai Q."/>
            <person name="Li G."/>
            <person name="Dong C."/>
            <person name="Wang J."/>
            <person name="Liao Y."/>
            <person name="Shao Z."/>
        </authorList>
    </citation>
    <scope>NUCLEOTIDE SEQUENCE [LARGE SCALE GENOMIC DNA]</scope>
    <source>
        <strain evidence="3 4">25B14_1</strain>
    </source>
</reference>
<comment type="caution">
    <text evidence="3">The sequence shown here is derived from an EMBL/GenBank/DDBJ whole genome shotgun (WGS) entry which is preliminary data.</text>
</comment>
<proteinExistence type="predicted"/>
<dbReference type="AlphaFoldDB" id="A0A062UG97"/>
<dbReference type="SUPFAM" id="SSF51556">
    <property type="entry name" value="Metallo-dependent hydrolases"/>
    <property type="match status" value="1"/>
</dbReference>
<accession>A0A062UG97</accession>
<name>A0A062UG97_9PROT</name>
<dbReference type="STRING" id="1280946.HY29_01095"/>
<dbReference type="InterPro" id="IPR032466">
    <property type="entry name" value="Metal_Hydrolase"/>
</dbReference>
<sequence length="680" mass="74724">MKYIAGALVAACGLVCSGLTAAAQETYSYSLVQNDEEIGYLKVIEDGASTSVEYYMDDNGRGPKHTEQIIMGPHNVPLEWSIVGKSLMGGDVEESFKLSDGVAIWNSQADQGHADVQGDVLYAVNDGSPWANYVYAKALLADADHRLPVIPTGEMKLEKVEDVTLAADGKKAVLSVYRLSGIDLAPTLIALDEEGKFFSQFSEASVVVKDGYVALANSLMELARELQTQRYKDLAQQLRHTYDAPYAIVNVHILDPRTAGISAPSTILVKDERIEAIEPYQPGKTYPDDVTVFNGAGGTIMPGMWDMHSHASLSSGLYYIAAGVTSTRDMGNNNEFLQQLMKDLDDGTLIGPRITPAGFIEGRSPYSARYGIVVASEQEALDAVDWYAERGYTFIKIYNSMNPAWVPAMAKKSHGRGMRVIGHVPAFTNANAMIRAGYDEITHINQLMLGWLLTPDEDTRTPLRLTGMARAAGLDLDSDKVQETLTLMQENNVGIDPTAVILERLMMSRAGETPPGDVDYLDHMPISYQRYRKRTFVTLEDEAADKAYRDSFQVLMDTLQRMYDAGIVILPGTDDGTGFTVHRELELYRIAGIPAEDVLRIGVLQPAEYLGYGDDLGTIEAGKYADFVLLPSNPLETFNVIKTPRMVVKNGDVYFPEEIYQALSIEPFASKPDEIKGASH</sequence>
<dbReference type="InterPro" id="IPR051781">
    <property type="entry name" value="Metallo-dep_Hydrolase"/>
</dbReference>
<feature type="domain" description="Amidohydrolase-related" evidence="2">
    <location>
        <begin position="320"/>
        <end position="652"/>
    </location>
</feature>
<dbReference type="eggNOG" id="COG1228">
    <property type="taxonomic scope" value="Bacteria"/>
</dbReference>
<dbReference type="Gene3D" id="3.20.20.140">
    <property type="entry name" value="Metal-dependent hydrolases"/>
    <property type="match status" value="2"/>
</dbReference>
<evidence type="ECO:0000313" key="4">
    <source>
        <dbReference type="Proteomes" id="UP000027037"/>
    </source>
</evidence>
<dbReference type="Gene3D" id="2.30.40.10">
    <property type="entry name" value="Urease, subunit C, domain 1"/>
    <property type="match status" value="2"/>
</dbReference>
<dbReference type="SUPFAM" id="SSF51338">
    <property type="entry name" value="Composite domain of metallo-dependent hydrolases"/>
    <property type="match status" value="1"/>
</dbReference>
<gene>
    <name evidence="3" type="ORF">HY29_01095</name>
</gene>
<evidence type="ECO:0000256" key="1">
    <source>
        <dbReference type="SAM" id="SignalP"/>
    </source>
</evidence>
<dbReference type="InterPro" id="IPR006680">
    <property type="entry name" value="Amidohydro-rel"/>
</dbReference>
<dbReference type="InterPro" id="IPR011059">
    <property type="entry name" value="Metal-dep_hydrolase_composite"/>
</dbReference>
<dbReference type="PATRIC" id="fig|1280946.3.peg.212"/>
<dbReference type="Proteomes" id="UP000027037">
    <property type="component" value="Unassembled WGS sequence"/>
</dbReference>
<evidence type="ECO:0000259" key="2">
    <source>
        <dbReference type="Pfam" id="PF01979"/>
    </source>
</evidence>
<dbReference type="Pfam" id="PF01979">
    <property type="entry name" value="Amidohydro_1"/>
    <property type="match status" value="1"/>
</dbReference>
<dbReference type="RefSeq" id="WP_034790112.1">
    <property type="nucleotide sequence ID" value="NZ_AWFF01000001.1"/>
</dbReference>
<protein>
    <recommendedName>
        <fullName evidence="2">Amidohydrolase-related domain-containing protein</fullName>
    </recommendedName>
</protein>
<feature type="signal peptide" evidence="1">
    <location>
        <begin position="1"/>
        <end position="22"/>
    </location>
</feature>
<dbReference type="PANTHER" id="PTHR43135:SF3">
    <property type="entry name" value="ALPHA-D-RIBOSE 1-METHYLPHOSPHONATE 5-TRIPHOSPHATE DIPHOSPHATASE"/>
    <property type="match status" value="1"/>
</dbReference>
<dbReference type="EMBL" id="AWFF01000001">
    <property type="protein sequence ID" value="KCZ57352.1"/>
    <property type="molecule type" value="Genomic_DNA"/>
</dbReference>
<evidence type="ECO:0000313" key="3">
    <source>
        <dbReference type="EMBL" id="KCZ57352.1"/>
    </source>
</evidence>
<organism evidence="3 4">
    <name type="scientific">Hyphomonas beringensis</name>
    <dbReference type="NCBI Taxonomy" id="1280946"/>
    <lineage>
        <taxon>Bacteria</taxon>
        <taxon>Pseudomonadati</taxon>
        <taxon>Pseudomonadota</taxon>
        <taxon>Alphaproteobacteria</taxon>
        <taxon>Hyphomonadales</taxon>
        <taxon>Hyphomonadaceae</taxon>
        <taxon>Hyphomonas</taxon>
    </lineage>
</organism>
<keyword evidence="1" id="KW-0732">Signal</keyword>